<sequence length="51" mass="5361">MGRAPHGDAERDGPRTAKMAIQSADAGFGFYSLTQRQATPKASAVTPIATR</sequence>
<dbReference type="EMBL" id="CAADFJ010000092">
    <property type="protein sequence ID" value="VFK02477.1"/>
    <property type="molecule type" value="Genomic_DNA"/>
</dbReference>
<dbReference type="EMBL" id="CAADFI010000095">
    <property type="protein sequence ID" value="VFJ96647.1"/>
    <property type="molecule type" value="Genomic_DNA"/>
</dbReference>
<proteinExistence type="predicted"/>
<evidence type="ECO:0000313" key="2">
    <source>
        <dbReference type="EMBL" id="VFJ96647.1"/>
    </source>
</evidence>
<protein>
    <submittedName>
        <fullName evidence="3">Uncharacterized protein</fullName>
    </submittedName>
</protein>
<organism evidence="3">
    <name type="scientific">Candidatus Kentrum eta</name>
    <dbReference type="NCBI Taxonomy" id="2126337"/>
    <lineage>
        <taxon>Bacteria</taxon>
        <taxon>Pseudomonadati</taxon>
        <taxon>Pseudomonadota</taxon>
        <taxon>Gammaproteobacteria</taxon>
        <taxon>Candidatus Kentrum</taxon>
    </lineage>
</organism>
<gene>
    <name evidence="1" type="ORF">BECKH772A_GA0070896_100944</name>
    <name evidence="2" type="ORF">BECKH772B_GA0070898_100954</name>
    <name evidence="3" type="ORF">BECKH772C_GA0070978_100924</name>
</gene>
<evidence type="ECO:0000313" key="3">
    <source>
        <dbReference type="EMBL" id="VFK02477.1"/>
    </source>
</evidence>
<name>A0A450VCI2_9GAMM</name>
<evidence type="ECO:0000313" key="1">
    <source>
        <dbReference type="EMBL" id="VFJ95918.1"/>
    </source>
</evidence>
<accession>A0A450VCI2</accession>
<dbReference type="AlphaFoldDB" id="A0A450VCI2"/>
<dbReference type="EMBL" id="CAADFG010000094">
    <property type="protein sequence ID" value="VFJ95918.1"/>
    <property type="molecule type" value="Genomic_DNA"/>
</dbReference>
<reference evidence="3" key="1">
    <citation type="submission" date="2019-02" db="EMBL/GenBank/DDBJ databases">
        <authorList>
            <person name="Gruber-Vodicka R. H."/>
            <person name="Seah K. B. B."/>
        </authorList>
    </citation>
    <scope>NUCLEOTIDE SEQUENCE</scope>
    <source>
        <strain evidence="3">BECK_SA2B12</strain>
        <strain evidence="1">BECK_SA2B15</strain>
        <strain evidence="2">BECK_SA2B20</strain>
    </source>
</reference>